<dbReference type="Gene3D" id="3.30.70.100">
    <property type="match status" value="1"/>
</dbReference>
<protein>
    <recommendedName>
        <fullName evidence="3">ABM domain-containing protein</fullName>
    </recommendedName>
</protein>
<reference evidence="1 2" key="1">
    <citation type="submission" date="2020-08" db="EMBL/GenBank/DDBJ databases">
        <title>Genomic Encyclopedia of Type Strains, Phase IV (KMG-IV): sequencing the most valuable type-strain genomes for metagenomic binning, comparative biology and taxonomic classification.</title>
        <authorList>
            <person name="Goeker M."/>
        </authorList>
    </citation>
    <scope>NUCLEOTIDE SEQUENCE [LARGE SCALE GENOMIC DNA]</scope>
    <source>
        <strain evidence="1 2">DSM 27165</strain>
    </source>
</reference>
<dbReference type="InterPro" id="IPR011008">
    <property type="entry name" value="Dimeric_a/b-barrel"/>
</dbReference>
<proteinExistence type="predicted"/>
<dbReference type="AlphaFoldDB" id="A0A840MTQ8"/>
<comment type="caution">
    <text evidence="1">The sequence shown here is derived from an EMBL/GenBank/DDBJ whole genome shotgun (WGS) entry which is preliminary data.</text>
</comment>
<name>A0A840MTQ8_9PROT</name>
<accession>A0A840MTQ8</accession>
<evidence type="ECO:0000313" key="1">
    <source>
        <dbReference type="EMBL" id="MBB5020469.1"/>
    </source>
</evidence>
<evidence type="ECO:0000313" key="2">
    <source>
        <dbReference type="Proteomes" id="UP000575898"/>
    </source>
</evidence>
<evidence type="ECO:0008006" key="3">
    <source>
        <dbReference type="Google" id="ProtNLM"/>
    </source>
</evidence>
<dbReference type="SUPFAM" id="SSF54909">
    <property type="entry name" value="Dimeric alpha+beta barrel"/>
    <property type="match status" value="1"/>
</dbReference>
<keyword evidence="2" id="KW-1185">Reference proteome</keyword>
<dbReference type="RefSeq" id="WP_184041859.1">
    <property type="nucleotide sequence ID" value="NZ_JACHHY010000036.1"/>
</dbReference>
<sequence>MILLTSRWELLAGCPPALKAELDGLPERIRQDEPETLLYQVNLQAPAPLGADGAPIEPPPPPIPLDKQQYVTFMEMYADAQAFSRHIHGPIFQRFLQDFGHCFRQDPAKPGWPITQNNTYLPLSGFHRPATT</sequence>
<gene>
    <name evidence="1" type="ORF">HNQ59_003789</name>
</gene>
<organism evidence="1 2">
    <name type="scientific">Chitinivorax tropicus</name>
    <dbReference type="NCBI Taxonomy" id="714531"/>
    <lineage>
        <taxon>Bacteria</taxon>
        <taxon>Pseudomonadati</taxon>
        <taxon>Pseudomonadota</taxon>
        <taxon>Betaproteobacteria</taxon>
        <taxon>Chitinivorax</taxon>
    </lineage>
</organism>
<dbReference type="EMBL" id="JACHHY010000036">
    <property type="protein sequence ID" value="MBB5020469.1"/>
    <property type="molecule type" value="Genomic_DNA"/>
</dbReference>
<dbReference type="Proteomes" id="UP000575898">
    <property type="component" value="Unassembled WGS sequence"/>
</dbReference>